<dbReference type="Proteomes" id="UP000638014">
    <property type="component" value="Unassembled WGS sequence"/>
</dbReference>
<reference evidence="4" key="1">
    <citation type="submission" date="2020-09" db="EMBL/GenBank/DDBJ databases">
        <title>A novel bacterium of genus Neiella, isolated from South China Sea.</title>
        <authorList>
            <person name="Huang H."/>
            <person name="Mo K."/>
            <person name="Hu Y."/>
        </authorList>
    </citation>
    <scope>NUCLEOTIDE SEQUENCE</scope>
    <source>
        <strain evidence="4">HB171785</strain>
    </source>
</reference>
<dbReference type="InterPro" id="IPR011006">
    <property type="entry name" value="CheY-like_superfamily"/>
</dbReference>
<dbReference type="EMBL" id="JACXAF010000008">
    <property type="protein sequence ID" value="MBD1389216.1"/>
    <property type="molecule type" value="Genomic_DNA"/>
</dbReference>
<gene>
    <name evidence="4" type="ORF">IC617_07250</name>
</gene>
<sequence length="549" mass="62399">MKSNIDFKRTKVLIVDDQRAFQVTLKGMLVNLGIKDIHFVESSEAAIRACRSTKFDIVLADYNLGPGRNGQQLLELLRAQKYLSPAAVFFIISGESTRGIVLGALEREPDDYLVKPFSLKQLANRLERAYSKHLELGPVYNAVFADDLPQAITECEKLLADNSRYSGLCNKMLAEFHRRTGNPQHSEKILRETLEQRDLIWARVSLGHTLNDCKRHEEAITTVAPILKTSPLTVEAHDCLAEAYIGLGDQTRALEMLKKATDLSPFRPERQERLAQLALDNEEYLLANDAFKQVYDQSRRAVERNTEHLCNYVRSTVEASLNIPDERTSGRLESEAFSTLMRARQDAQFNGFDFQNYEDLLNAAKFARKGDLLKAKKLYYKATERYDESSEESQLPNDFITESLATVSLIGELEEAQQVLAKAKQLDSSNPFLQAAIAHQQHETTGLQSRHETFQQHSRAGMEAYDKDDFKTAIEEFEQALQIAPTNTGAALNLIQTLLKRLSESKKMSPGQLRRCEELFKSVDGVRLPAQHRSRKNELWGQFQQLKRQ</sequence>
<evidence type="ECO:0000313" key="4">
    <source>
        <dbReference type="EMBL" id="MBD1389216.1"/>
    </source>
</evidence>
<dbReference type="AlphaFoldDB" id="A0A8J6QJH4"/>
<dbReference type="SUPFAM" id="SSF52172">
    <property type="entry name" value="CheY-like"/>
    <property type="match status" value="1"/>
</dbReference>
<keyword evidence="1" id="KW-0597">Phosphoprotein</keyword>
<dbReference type="Pfam" id="PF13181">
    <property type="entry name" value="TPR_8"/>
    <property type="match status" value="2"/>
</dbReference>
<dbReference type="GO" id="GO:0000160">
    <property type="term" value="P:phosphorelay signal transduction system"/>
    <property type="evidence" value="ECO:0007669"/>
    <property type="project" value="InterPro"/>
</dbReference>
<evidence type="ECO:0000256" key="2">
    <source>
        <dbReference type="PROSITE-ProRule" id="PRU00339"/>
    </source>
</evidence>
<comment type="caution">
    <text evidence="4">The sequence shown here is derived from an EMBL/GenBank/DDBJ whole genome shotgun (WGS) entry which is preliminary data.</text>
</comment>
<feature type="repeat" description="TPR" evidence="2">
    <location>
        <begin position="234"/>
        <end position="267"/>
    </location>
</feature>
<protein>
    <submittedName>
        <fullName evidence="4">Response regulator</fullName>
    </submittedName>
</protein>
<dbReference type="InterPro" id="IPR011990">
    <property type="entry name" value="TPR-like_helical_dom_sf"/>
</dbReference>
<keyword evidence="2" id="KW-0802">TPR repeat</keyword>
<dbReference type="InterPro" id="IPR052048">
    <property type="entry name" value="ST_Response_Regulator"/>
</dbReference>
<dbReference type="Gene3D" id="3.40.50.2300">
    <property type="match status" value="1"/>
</dbReference>
<evidence type="ECO:0000313" key="5">
    <source>
        <dbReference type="Proteomes" id="UP000638014"/>
    </source>
</evidence>
<dbReference type="PANTHER" id="PTHR43228:SF1">
    <property type="entry name" value="TWO-COMPONENT RESPONSE REGULATOR ARR22"/>
    <property type="match status" value="1"/>
</dbReference>
<dbReference type="Gene3D" id="1.25.40.10">
    <property type="entry name" value="Tetratricopeptide repeat domain"/>
    <property type="match status" value="2"/>
</dbReference>
<feature type="repeat" description="TPR" evidence="2">
    <location>
        <begin position="454"/>
        <end position="487"/>
    </location>
</feature>
<dbReference type="PROSITE" id="PS50005">
    <property type="entry name" value="TPR"/>
    <property type="match status" value="2"/>
</dbReference>
<dbReference type="RefSeq" id="WP_191144325.1">
    <property type="nucleotide sequence ID" value="NZ_JACXAF010000008.1"/>
</dbReference>
<proteinExistence type="predicted"/>
<dbReference type="PANTHER" id="PTHR43228">
    <property type="entry name" value="TWO-COMPONENT RESPONSE REGULATOR"/>
    <property type="match status" value="1"/>
</dbReference>
<feature type="domain" description="Response regulatory" evidence="3">
    <location>
        <begin position="11"/>
        <end position="130"/>
    </location>
</feature>
<dbReference type="InterPro" id="IPR001789">
    <property type="entry name" value="Sig_transdc_resp-reg_receiver"/>
</dbReference>
<dbReference type="InterPro" id="IPR019734">
    <property type="entry name" value="TPR_rpt"/>
</dbReference>
<keyword evidence="5" id="KW-1185">Reference proteome</keyword>
<dbReference type="SMART" id="SM00028">
    <property type="entry name" value="TPR"/>
    <property type="match status" value="2"/>
</dbReference>
<evidence type="ECO:0000259" key="3">
    <source>
        <dbReference type="PROSITE" id="PS50110"/>
    </source>
</evidence>
<name>A0A8J6QJH4_9GAMM</name>
<accession>A0A8J6QJH4</accession>
<dbReference type="SUPFAM" id="SSF48452">
    <property type="entry name" value="TPR-like"/>
    <property type="match status" value="1"/>
</dbReference>
<dbReference type="CDD" id="cd17589">
    <property type="entry name" value="REC_TPR"/>
    <property type="match status" value="1"/>
</dbReference>
<dbReference type="SMART" id="SM00448">
    <property type="entry name" value="REC"/>
    <property type="match status" value="1"/>
</dbReference>
<dbReference type="PROSITE" id="PS50110">
    <property type="entry name" value="RESPONSE_REGULATORY"/>
    <property type="match status" value="1"/>
</dbReference>
<feature type="modified residue" description="4-aspartylphosphate" evidence="1">
    <location>
        <position position="61"/>
    </location>
</feature>
<evidence type="ECO:0000256" key="1">
    <source>
        <dbReference type="PROSITE-ProRule" id="PRU00169"/>
    </source>
</evidence>
<dbReference type="Pfam" id="PF00072">
    <property type="entry name" value="Response_reg"/>
    <property type="match status" value="1"/>
</dbReference>
<organism evidence="4 5">
    <name type="scientific">Neiella litorisoli</name>
    <dbReference type="NCBI Taxonomy" id="2771431"/>
    <lineage>
        <taxon>Bacteria</taxon>
        <taxon>Pseudomonadati</taxon>
        <taxon>Pseudomonadota</taxon>
        <taxon>Gammaproteobacteria</taxon>
        <taxon>Alteromonadales</taxon>
        <taxon>Echinimonadaceae</taxon>
        <taxon>Neiella</taxon>
    </lineage>
</organism>